<proteinExistence type="predicted"/>
<dbReference type="AlphaFoldDB" id="A0A1I4D6Y6"/>
<feature type="domain" description="Putative DNA-binding" evidence="1">
    <location>
        <begin position="6"/>
        <end position="94"/>
    </location>
</feature>
<dbReference type="InterPro" id="IPR044922">
    <property type="entry name" value="DUF2063_N_sf"/>
</dbReference>
<dbReference type="Proteomes" id="UP000199550">
    <property type="component" value="Unassembled WGS sequence"/>
</dbReference>
<sequence>MQSHLETQAAFRAALNNAELPPGITAVGDLDRRFSVYRNTVAHSLSEALGQRFPSVARIVGDAFFKAVAQIFVTAHPPRSPVLHTYGDAFPAFLASFPPAATLPYLPDVARIELLRGEAYHAADADPMPADTCAAQISADPDNAVLSLHPSLRVFVSDSYPAVSIWAMNQPGGAAVPPPPDAEAALIFRRGDNAAVLKIDPDAARIVAALIGGAPLGAACQDVAPDIAASAFSTLLQHGLIIGLSQAKESGTHD</sequence>
<accession>A0A1I4D6Y6</accession>
<reference evidence="3" key="1">
    <citation type="submission" date="2016-10" db="EMBL/GenBank/DDBJ databases">
        <authorList>
            <person name="Varghese N."/>
            <person name="Submissions S."/>
        </authorList>
    </citation>
    <scope>NUCLEOTIDE SEQUENCE [LARGE SCALE GENOMIC DNA]</scope>
    <source>
        <strain evidence="3">DSM 16199</strain>
    </source>
</reference>
<dbReference type="STRING" id="195913.SAMN04488004_103207"/>
<organism evidence="2 3">
    <name type="scientific">Loktanella salsilacus</name>
    <dbReference type="NCBI Taxonomy" id="195913"/>
    <lineage>
        <taxon>Bacteria</taxon>
        <taxon>Pseudomonadati</taxon>
        <taxon>Pseudomonadota</taxon>
        <taxon>Alphaproteobacteria</taxon>
        <taxon>Rhodobacterales</taxon>
        <taxon>Roseobacteraceae</taxon>
        <taxon>Loktanella</taxon>
    </lineage>
</organism>
<keyword evidence="3" id="KW-1185">Reference proteome</keyword>
<evidence type="ECO:0000259" key="1">
    <source>
        <dbReference type="Pfam" id="PF09836"/>
    </source>
</evidence>
<dbReference type="RefSeq" id="WP_175499147.1">
    <property type="nucleotide sequence ID" value="NZ_FOTF01000003.1"/>
</dbReference>
<dbReference type="InterPro" id="IPR018640">
    <property type="entry name" value="DUF2063"/>
</dbReference>
<dbReference type="Pfam" id="PF09836">
    <property type="entry name" value="DUF2063"/>
    <property type="match status" value="1"/>
</dbReference>
<evidence type="ECO:0000313" key="2">
    <source>
        <dbReference type="EMBL" id="SFK88157.1"/>
    </source>
</evidence>
<gene>
    <name evidence="2" type="ORF">SAMN04488004_103207</name>
</gene>
<protein>
    <submittedName>
        <fullName evidence="2">Putative DNA-binding domain-containing protein</fullName>
    </submittedName>
</protein>
<dbReference type="GO" id="GO:0003677">
    <property type="term" value="F:DNA binding"/>
    <property type="evidence" value="ECO:0007669"/>
    <property type="project" value="UniProtKB-KW"/>
</dbReference>
<keyword evidence="2" id="KW-0238">DNA-binding</keyword>
<dbReference type="Gene3D" id="1.10.150.690">
    <property type="entry name" value="DUF2063"/>
    <property type="match status" value="1"/>
</dbReference>
<evidence type="ECO:0000313" key="3">
    <source>
        <dbReference type="Proteomes" id="UP000199550"/>
    </source>
</evidence>
<name>A0A1I4D6Y6_9RHOB</name>
<dbReference type="EMBL" id="FOTF01000003">
    <property type="protein sequence ID" value="SFK88157.1"/>
    <property type="molecule type" value="Genomic_DNA"/>
</dbReference>